<keyword evidence="3" id="KW-0904">Protein phosphatase</keyword>
<evidence type="ECO:0000256" key="3">
    <source>
        <dbReference type="ARBA" id="ARBA00022912"/>
    </source>
</evidence>
<dbReference type="SUPFAM" id="SSF52788">
    <property type="entry name" value="Phosphotyrosine protein phosphatases I"/>
    <property type="match status" value="1"/>
</dbReference>
<feature type="domain" description="Phosphotyrosine protein phosphatase I" evidence="4">
    <location>
        <begin position="1"/>
        <end position="145"/>
    </location>
</feature>
<sequence length="157" mass="17576">MAEGAFRRTVHKAGYAGKFRKIDSCGTADYHAGNHADPRTLQILAKNSIRLDHLARQVKASDFTSFDFILAMDASSSPPPPPSDNANLRDLTRVKPKDSTAKVRLFGHYGARKDEQVQDPYYGGQSGFEQNYRQVVAFTKRFLVEELGADPEIEERD</sequence>
<dbReference type="PRINTS" id="PR00719">
    <property type="entry name" value="LMWPTPASE"/>
</dbReference>
<comment type="similarity">
    <text evidence="1">Belongs to the low molecular weight phosphotyrosine protein phosphatase family.</text>
</comment>
<evidence type="ECO:0000256" key="1">
    <source>
        <dbReference type="ARBA" id="ARBA00011063"/>
    </source>
</evidence>
<dbReference type="PANTHER" id="PTHR11717">
    <property type="entry name" value="LOW MOLECULAR WEIGHT PROTEIN TYROSINE PHOSPHATASE"/>
    <property type="match status" value="1"/>
</dbReference>
<keyword evidence="6" id="KW-1185">Reference proteome</keyword>
<name>A0ABR3GTQ8_9PEZI</name>
<evidence type="ECO:0000313" key="6">
    <source>
        <dbReference type="Proteomes" id="UP001447188"/>
    </source>
</evidence>
<reference evidence="5 6" key="1">
    <citation type="submission" date="2024-02" db="EMBL/GenBank/DDBJ databases">
        <title>Discinaceae phylogenomics.</title>
        <authorList>
            <person name="Dirks A.C."/>
            <person name="James T.Y."/>
        </authorList>
    </citation>
    <scope>NUCLEOTIDE SEQUENCE [LARGE SCALE GENOMIC DNA]</scope>
    <source>
        <strain evidence="5 6">ACD0624</strain>
    </source>
</reference>
<evidence type="ECO:0000256" key="2">
    <source>
        <dbReference type="ARBA" id="ARBA00022801"/>
    </source>
</evidence>
<organism evidence="5 6">
    <name type="scientific">Discina gigas</name>
    <dbReference type="NCBI Taxonomy" id="1032678"/>
    <lineage>
        <taxon>Eukaryota</taxon>
        <taxon>Fungi</taxon>
        <taxon>Dikarya</taxon>
        <taxon>Ascomycota</taxon>
        <taxon>Pezizomycotina</taxon>
        <taxon>Pezizomycetes</taxon>
        <taxon>Pezizales</taxon>
        <taxon>Discinaceae</taxon>
        <taxon>Discina</taxon>
    </lineage>
</organism>
<dbReference type="InterPro" id="IPR023485">
    <property type="entry name" value="Ptyr_pPase"/>
</dbReference>
<gene>
    <name evidence="5" type="primary">stp1</name>
    <name evidence="5" type="ORF">Q9L58_001542</name>
</gene>
<dbReference type="SMART" id="SM00226">
    <property type="entry name" value="LMWPc"/>
    <property type="match status" value="1"/>
</dbReference>
<evidence type="ECO:0000313" key="5">
    <source>
        <dbReference type="EMBL" id="KAL0639316.1"/>
    </source>
</evidence>
<comment type="caution">
    <text evidence="5">The sequence shown here is derived from an EMBL/GenBank/DDBJ whole genome shotgun (WGS) entry which is preliminary data.</text>
</comment>
<keyword evidence="2" id="KW-0378">Hydrolase</keyword>
<dbReference type="InterPro" id="IPR017867">
    <property type="entry name" value="Tyr_phospatase_low_mol_wt"/>
</dbReference>
<dbReference type="Proteomes" id="UP001447188">
    <property type="component" value="Unassembled WGS sequence"/>
</dbReference>
<dbReference type="EMBL" id="JBBBZM010000012">
    <property type="protein sequence ID" value="KAL0639316.1"/>
    <property type="molecule type" value="Genomic_DNA"/>
</dbReference>
<accession>A0ABR3GTQ8</accession>
<dbReference type="Gene3D" id="3.40.50.2300">
    <property type="match status" value="1"/>
</dbReference>
<dbReference type="InterPro" id="IPR050438">
    <property type="entry name" value="LMW_PTPase"/>
</dbReference>
<evidence type="ECO:0000259" key="4">
    <source>
        <dbReference type="SMART" id="SM00226"/>
    </source>
</evidence>
<dbReference type="PANTHER" id="PTHR11717:SF7">
    <property type="entry name" value="LOW MOLECULAR WEIGHT PHOSPHOTYROSINE PROTEIN PHOSPHATASE"/>
    <property type="match status" value="1"/>
</dbReference>
<protein>
    <submittedName>
        <fullName evidence="5">Low molecular weight phosphotyrosine protein phosphatase</fullName>
    </submittedName>
</protein>
<proteinExistence type="inferred from homology"/>
<dbReference type="Pfam" id="PF01451">
    <property type="entry name" value="LMWPc"/>
    <property type="match status" value="1"/>
</dbReference>
<dbReference type="CDD" id="cd16343">
    <property type="entry name" value="LMWPTP"/>
    <property type="match status" value="1"/>
</dbReference>
<dbReference type="InterPro" id="IPR036196">
    <property type="entry name" value="Ptyr_pPase_sf"/>
</dbReference>